<comment type="caution">
    <text evidence="1">The sequence shown here is derived from an EMBL/GenBank/DDBJ whole genome shotgun (WGS) entry which is preliminary data.</text>
</comment>
<organism evidence="1 2">
    <name type="scientific">Lasiodiplodia mahajangana</name>
    <dbReference type="NCBI Taxonomy" id="1108764"/>
    <lineage>
        <taxon>Eukaryota</taxon>
        <taxon>Fungi</taxon>
        <taxon>Dikarya</taxon>
        <taxon>Ascomycota</taxon>
        <taxon>Pezizomycotina</taxon>
        <taxon>Dothideomycetes</taxon>
        <taxon>Dothideomycetes incertae sedis</taxon>
        <taxon>Botryosphaeriales</taxon>
        <taxon>Botryosphaeriaceae</taxon>
        <taxon>Lasiodiplodia</taxon>
    </lineage>
</organism>
<evidence type="ECO:0000313" key="1">
    <source>
        <dbReference type="EMBL" id="KAJ8130556.1"/>
    </source>
</evidence>
<evidence type="ECO:0000313" key="2">
    <source>
        <dbReference type="Proteomes" id="UP001153332"/>
    </source>
</evidence>
<reference evidence="1" key="1">
    <citation type="submission" date="2022-12" db="EMBL/GenBank/DDBJ databases">
        <title>Genome Sequence of Lasiodiplodia mahajangana.</title>
        <authorList>
            <person name="Buettner E."/>
        </authorList>
    </citation>
    <scope>NUCLEOTIDE SEQUENCE</scope>
    <source>
        <strain evidence="1">VT137</strain>
    </source>
</reference>
<protein>
    <submittedName>
        <fullName evidence="1">Uncharacterized protein</fullName>
    </submittedName>
</protein>
<proteinExistence type="predicted"/>
<dbReference type="EMBL" id="JAPUUL010000471">
    <property type="protein sequence ID" value="KAJ8130556.1"/>
    <property type="molecule type" value="Genomic_DNA"/>
</dbReference>
<dbReference type="Proteomes" id="UP001153332">
    <property type="component" value="Unassembled WGS sequence"/>
</dbReference>
<accession>A0ACC2JSU3</accession>
<gene>
    <name evidence="1" type="ORF">O1611_g3075</name>
</gene>
<name>A0ACC2JSU3_9PEZI</name>
<sequence length="213" mass="24521">MAMRALSNSARELIDAEASRIVATPIEKLARCQALFLYQVIRLFDGDIALRAQGEKDMAILKTWLEELRRIRDNLGDLSRLEYSSVKEEPPIEWEKWLFAECVRRTIIIAYAVIGLYELIKDPDDIDANDPWAYVHRWTLGRSLWEASSSIAFQRAWKETPHFVITNFMFEDFIGNGKSDDVDGFTEILLTVYMGMDGMKEFMAPAKNEMATP</sequence>
<keyword evidence="2" id="KW-1185">Reference proteome</keyword>